<dbReference type="EMBL" id="LZZI01000072">
    <property type="protein sequence ID" value="OOM59546.1"/>
    <property type="molecule type" value="Genomic_DNA"/>
</dbReference>
<name>A0A0B5QRQ5_CLOBE</name>
<dbReference type="GO" id="GO:0003677">
    <property type="term" value="F:DNA binding"/>
    <property type="evidence" value="ECO:0007669"/>
    <property type="project" value="UniProtKB-UniRule"/>
</dbReference>
<dbReference type="Proteomes" id="UP000031866">
    <property type="component" value="Chromosome"/>
</dbReference>
<dbReference type="EMBL" id="CP010086">
    <property type="protein sequence ID" value="AJH00927.1"/>
    <property type="molecule type" value="Genomic_DNA"/>
</dbReference>
<evidence type="ECO:0000256" key="1">
    <source>
        <dbReference type="ARBA" id="ARBA00023125"/>
    </source>
</evidence>
<dbReference type="KEGG" id="cbei:LF65_04387"/>
<reference evidence="6" key="1">
    <citation type="submission" date="2014-12" db="EMBL/GenBank/DDBJ databases">
        <title>Genome sequence of Clostridium beijerinckii strain 59B.</title>
        <authorList>
            <person name="Little G.T."/>
            <person name="Minton N.P."/>
        </authorList>
    </citation>
    <scope>NUCLEOTIDE SEQUENCE [LARGE SCALE GENOMIC DNA]</scope>
    <source>
        <strain evidence="6">59B</strain>
    </source>
</reference>
<reference evidence="4" key="2">
    <citation type="submission" date="2016-02" db="EMBL/GenBank/DDBJ databases">
        <title>Genome sequence of Clostridium beijerinckii strain 59B.</title>
        <authorList>
            <person name="Little G.T."/>
            <person name="Minton N.P."/>
        </authorList>
    </citation>
    <scope>NUCLEOTIDE SEQUENCE</scope>
    <source>
        <strain evidence="4">NCIMB 14988</strain>
    </source>
</reference>
<dbReference type="PANTHER" id="PTHR43479:SF11">
    <property type="entry name" value="ACREF_ENVCD OPERON REPRESSOR-RELATED"/>
    <property type="match status" value="1"/>
</dbReference>
<dbReference type="InterPro" id="IPR050624">
    <property type="entry name" value="HTH-type_Tx_Regulator"/>
</dbReference>
<dbReference type="Proteomes" id="UP000190973">
    <property type="component" value="Unassembled WGS sequence"/>
</dbReference>
<dbReference type="InterPro" id="IPR009057">
    <property type="entry name" value="Homeodomain-like_sf"/>
</dbReference>
<dbReference type="PANTHER" id="PTHR43479">
    <property type="entry name" value="ACREF/ENVCD OPERON REPRESSOR-RELATED"/>
    <property type="match status" value="1"/>
</dbReference>
<dbReference type="STRING" id="1520.LF65_04387"/>
<dbReference type="RefSeq" id="WP_041898944.1">
    <property type="nucleotide sequence ID" value="NZ_CP010086.2"/>
</dbReference>
<dbReference type="InterPro" id="IPR001647">
    <property type="entry name" value="HTH_TetR"/>
</dbReference>
<dbReference type="Gene3D" id="1.10.357.10">
    <property type="entry name" value="Tetracycline Repressor, domain 2"/>
    <property type="match status" value="1"/>
</dbReference>
<evidence type="ECO:0000313" key="5">
    <source>
        <dbReference type="EMBL" id="OOM59546.1"/>
    </source>
</evidence>
<feature type="DNA-binding region" description="H-T-H motif" evidence="2">
    <location>
        <begin position="30"/>
        <end position="49"/>
    </location>
</feature>
<keyword evidence="1 2" id="KW-0238">DNA-binding</keyword>
<evidence type="ECO:0000313" key="7">
    <source>
        <dbReference type="Proteomes" id="UP000190973"/>
    </source>
</evidence>
<gene>
    <name evidence="5" type="ORF">CLBCK_34290</name>
    <name evidence="4" type="ORF">LF65_04387</name>
</gene>
<accession>A0A0B5QRQ5</accession>
<dbReference type="SUPFAM" id="SSF46689">
    <property type="entry name" value="Homeodomain-like"/>
    <property type="match status" value="1"/>
</dbReference>
<evidence type="ECO:0000256" key="2">
    <source>
        <dbReference type="PROSITE-ProRule" id="PRU00335"/>
    </source>
</evidence>
<reference evidence="5 7" key="3">
    <citation type="submission" date="2016-05" db="EMBL/GenBank/DDBJ databases">
        <title>Microbial solvent formation.</title>
        <authorList>
            <person name="Poehlein A."/>
            <person name="Montoya Solano J.D."/>
            <person name="Flitsch S."/>
            <person name="Krabben P."/>
            <person name="Duerre P."/>
            <person name="Daniel R."/>
        </authorList>
    </citation>
    <scope>NUCLEOTIDE SEQUENCE [LARGE SCALE GENOMIC DNA]</scope>
    <source>
        <strain evidence="5 7">DSM 53</strain>
    </source>
</reference>
<dbReference type="AlphaFoldDB" id="A0A0B5QRQ5"/>
<dbReference type="OrthoDB" id="9810250at2"/>
<protein>
    <submittedName>
        <fullName evidence="5">DNA-binding transcriptional repressor FabR</fullName>
    </submittedName>
    <submittedName>
        <fullName evidence="4">TetR family transcriptional regulator</fullName>
    </submittedName>
</protein>
<sequence length="185" mass="21691">MTDRRKRKTQQAVQTAFAKLISNKDIKDITIKELCEEADINKSTFYLHYKDIYDCADSFMNYAVDKTIKVIEPYDFTELINHMPEIIEKTLDIFRENRDLYVPFFNSPRHSFSMYKTKQLIIKKLLEKTQNDEKSRLVNKSSISFIVCGLFGILEQIEFDEITPEITSVLTSKIQNGFIPSKDTH</sequence>
<dbReference type="PROSITE" id="PS50977">
    <property type="entry name" value="HTH_TETR_2"/>
    <property type="match status" value="1"/>
</dbReference>
<proteinExistence type="predicted"/>
<evidence type="ECO:0000313" key="6">
    <source>
        <dbReference type="Proteomes" id="UP000031866"/>
    </source>
</evidence>
<evidence type="ECO:0000259" key="3">
    <source>
        <dbReference type="PROSITE" id="PS50977"/>
    </source>
</evidence>
<organism evidence="4 6">
    <name type="scientific">Clostridium beijerinckii</name>
    <name type="common">Clostridium MP</name>
    <dbReference type="NCBI Taxonomy" id="1520"/>
    <lineage>
        <taxon>Bacteria</taxon>
        <taxon>Bacillati</taxon>
        <taxon>Bacillota</taxon>
        <taxon>Clostridia</taxon>
        <taxon>Eubacteriales</taxon>
        <taxon>Clostridiaceae</taxon>
        <taxon>Clostridium</taxon>
    </lineage>
</organism>
<feature type="domain" description="HTH tetR-type" evidence="3">
    <location>
        <begin position="7"/>
        <end position="67"/>
    </location>
</feature>
<evidence type="ECO:0000313" key="4">
    <source>
        <dbReference type="EMBL" id="AJH00927.1"/>
    </source>
</evidence>